<comment type="caution">
    <text evidence="10">The sequence shown here is derived from an EMBL/GenBank/DDBJ whole genome shotgun (WGS) entry which is preliminary data.</text>
</comment>
<evidence type="ECO:0000256" key="2">
    <source>
        <dbReference type="ARBA" id="ARBA00011900"/>
    </source>
</evidence>
<evidence type="ECO:0000256" key="5">
    <source>
        <dbReference type="ARBA" id="ARBA00022691"/>
    </source>
</evidence>
<keyword evidence="6" id="KW-0680">Restriction system</keyword>
<dbReference type="Proteomes" id="UP000606870">
    <property type="component" value="Unassembled WGS sequence"/>
</dbReference>
<evidence type="ECO:0000256" key="4">
    <source>
        <dbReference type="ARBA" id="ARBA00022679"/>
    </source>
</evidence>
<reference evidence="10 11" key="1">
    <citation type="submission" date="2020-08" db="EMBL/GenBank/DDBJ databases">
        <authorList>
            <person name="Liu C."/>
            <person name="Sun Q."/>
        </authorList>
    </citation>
    <scope>NUCLEOTIDE SEQUENCE [LARGE SCALE GENOMIC DNA]</scope>
    <source>
        <strain evidence="10 11">NSJ-59</strain>
    </source>
</reference>
<dbReference type="InterPro" id="IPR029063">
    <property type="entry name" value="SAM-dependent_MTases_sf"/>
</dbReference>
<keyword evidence="11" id="KW-1185">Reference proteome</keyword>
<evidence type="ECO:0000259" key="9">
    <source>
        <dbReference type="Pfam" id="PF12161"/>
    </source>
</evidence>
<sequence length="507" mass="57165">MSNMNTADIGFEKELWGAACVLRGNMDASEYKNVILGLIFLKYISDSFEKKYKALVEEGEGFEEDRDEYEAENIFYVPKGARWEDISNAAHTPQIGKVIDDAMVAIEKENKSLKGILPKNFARPELDKRRLGEVVDIFTNKVKMDDADEKDVLGRTYEYCLRNFAEQEGKNAGQFYTPSCVVRTIVEILQPYKGRVYDPCCGAGGMFVQSAKFIEAHQGKINDISVFGQESNPTTWKMAKMNLAIRGIDANLGNIPEDTFLSDQHPTMKADFIMANPPFNLSQWGADKLKEDQRWMYGMPPAGNANFAWMEHMIWHLAPEGKIGMVLANGSLSSNTGGEGDIRKNIINADLVECIVAMPSQLFYTTQIPVCLWFLNKNKKRRGETLFVDARKMGAMVSRTLRELTDSDDPKNPGDIQKLAHTYKAFVDGSLEPVKGYCAVISTEDISKQDYILTPGRYVGIEEQEDDGEPFDDKMKRLTSELSEMFKKSHELEDEIKKKLGAIGYEI</sequence>
<dbReference type="EMBL" id="JACOGK010000001">
    <property type="protein sequence ID" value="MBC3535708.1"/>
    <property type="molecule type" value="Genomic_DNA"/>
</dbReference>
<dbReference type="EC" id="2.1.1.72" evidence="2"/>
<evidence type="ECO:0000256" key="1">
    <source>
        <dbReference type="ARBA" id="ARBA00006594"/>
    </source>
</evidence>
<feature type="domain" description="N6 adenine-specific DNA methyltransferase N-terminal" evidence="9">
    <location>
        <begin position="12"/>
        <end position="138"/>
    </location>
</feature>
<dbReference type="PANTHER" id="PTHR42998:SF1">
    <property type="entry name" value="TYPE I RESTRICTION ENZYME HINDI METHYLASE SUBUNIT"/>
    <property type="match status" value="1"/>
</dbReference>
<evidence type="ECO:0000256" key="3">
    <source>
        <dbReference type="ARBA" id="ARBA00022603"/>
    </source>
</evidence>
<comment type="similarity">
    <text evidence="1">Belongs to the N(4)/N(6)-methyltransferase family.</text>
</comment>
<keyword evidence="3 10" id="KW-0489">Methyltransferase</keyword>
<organism evidence="10 11">
    <name type="scientific">Megasphaera hominis</name>
    <dbReference type="NCBI Taxonomy" id="159836"/>
    <lineage>
        <taxon>Bacteria</taxon>
        <taxon>Bacillati</taxon>
        <taxon>Bacillota</taxon>
        <taxon>Negativicutes</taxon>
        <taxon>Veillonellales</taxon>
        <taxon>Veillonellaceae</taxon>
        <taxon>Megasphaera</taxon>
    </lineage>
</organism>
<dbReference type="InterPro" id="IPR022749">
    <property type="entry name" value="D12N6_MeTrfase_N"/>
</dbReference>
<dbReference type="Pfam" id="PF02384">
    <property type="entry name" value="N6_Mtase"/>
    <property type="match status" value="1"/>
</dbReference>
<name>A0ABR6VF38_9FIRM</name>
<accession>A0ABR6VF38</accession>
<feature type="domain" description="DNA methylase adenine-specific" evidence="8">
    <location>
        <begin position="149"/>
        <end position="467"/>
    </location>
</feature>
<gene>
    <name evidence="10" type="ORF">H8J70_00300</name>
</gene>
<dbReference type="Pfam" id="PF12161">
    <property type="entry name" value="HsdM_N"/>
    <property type="match status" value="1"/>
</dbReference>
<dbReference type="InterPro" id="IPR052916">
    <property type="entry name" value="Type-I_RE_MTase_Subunit"/>
</dbReference>
<evidence type="ECO:0000259" key="8">
    <source>
        <dbReference type="Pfam" id="PF02384"/>
    </source>
</evidence>
<evidence type="ECO:0000313" key="10">
    <source>
        <dbReference type="EMBL" id="MBC3535708.1"/>
    </source>
</evidence>
<dbReference type="RefSeq" id="WP_186501768.1">
    <property type="nucleotide sequence ID" value="NZ_JACOGK010000001.1"/>
</dbReference>
<dbReference type="InterPro" id="IPR003356">
    <property type="entry name" value="DNA_methylase_A-5"/>
</dbReference>
<keyword evidence="5" id="KW-0949">S-adenosyl-L-methionine</keyword>
<dbReference type="PANTHER" id="PTHR42998">
    <property type="entry name" value="TYPE I RESTRICTION ENZYME HINDVIIP M PROTEIN-RELATED"/>
    <property type="match status" value="1"/>
</dbReference>
<protein>
    <recommendedName>
        <fullName evidence="2">site-specific DNA-methyltransferase (adenine-specific)</fullName>
        <ecNumber evidence="2">2.1.1.72</ecNumber>
    </recommendedName>
</protein>
<evidence type="ECO:0000256" key="6">
    <source>
        <dbReference type="ARBA" id="ARBA00022747"/>
    </source>
</evidence>
<keyword evidence="4" id="KW-0808">Transferase</keyword>
<proteinExistence type="inferred from homology"/>
<dbReference type="Gene3D" id="3.40.50.150">
    <property type="entry name" value="Vaccinia Virus protein VP39"/>
    <property type="match status" value="1"/>
</dbReference>
<dbReference type="Gene3D" id="1.20.1260.30">
    <property type="match status" value="1"/>
</dbReference>
<dbReference type="SUPFAM" id="SSF53335">
    <property type="entry name" value="S-adenosyl-L-methionine-dependent methyltransferases"/>
    <property type="match status" value="1"/>
</dbReference>
<dbReference type="GO" id="GO:0008168">
    <property type="term" value="F:methyltransferase activity"/>
    <property type="evidence" value="ECO:0007669"/>
    <property type="project" value="UniProtKB-KW"/>
</dbReference>
<dbReference type="PRINTS" id="PR00507">
    <property type="entry name" value="N12N6MTFRASE"/>
</dbReference>
<comment type="catalytic activity">
    <reaction evidence="7">
        <text>a 2'-deoxyadenosine in DNA + S-adenosyl-L-methionine = an N(6)-methyl-2'-deoxyadenosine in DNA + S-adenosyl-L-homocysteine + H(+)</text>
        <dbReference type="Rhea" id="RHEA:15197"/>
        <dbReference type="Rhea" id="RHEA-COMP:12418"/>
        <dbReference type="Rhea" id="RHEA-COMP:12419"/>
        <dbReference type="ChEBI" id="CHEBI:15378"/>
        <dbReference type="ChEBI" id="CHEBI:57856"/>
        <dbReference type="ChEBI" id="CHEBI:59789"/>
        <dbReference type="ChEBI" id="CHEBI:90615"/>
        <dbReference type="ChEBI" id="CHEBI:90616"/>
        <dbReference type="EC" id="2.1.1.72"/>
    </reaction>
</comment>
<dbReference type="GO" id="GO:0032259">
    <property type="term" value="P:methylation"/>
    <property type="evidence" value="ECO:0007669"/>
    <property type="project" value="UniProtKB-KW"/>
</dbReference>
<evidence type="ECO:0000313" key="11">
    <source>
        <dbReference type="Proteomes" id="UP000606870"/>
    </source>
</evidence>
<evidence type="ECO:0000256" key="7">
    <source>
        <dbReference type="ARBA" id="ARBA00047942"/>
    </source>
</evidence>
<dbReference type="InterPro" id="IPR038333">
    <property type="entry name" value="T1MK-like_N_sf"/>
</dbReference>